<reference evidence="2 3" key="1">
    <citation type="submission" date="2018-08" db="EMBL/GenBank/DDBJ databases">
        <title>A genome reference for cultivated species of the human gut microbiota.</title>
        <authorList>
            <person name="Zou Y."/>
            <person name="Xue W."/>
            <person name="Luo G."/>
        </authorList>
    </citation>
    <scope>NUCLEOTIDE SEQUENCE [LARGE SCALE GENOMIC DNA]</scope>
    <source>
        <strain evidence="2 3">OF03-11</strain>
    </source>
</reference>
<protein>
    <submittedName>
        <fullName evidence="1">DUF6266 family protein</fullName>
    </submittedName>
</protein>
<dbReference type="Pfam" id="PF19781">
    <property type="entry name" value="DUF6266"/>
    <property type="match status" value="1"/>
</dbReference>
<reference evidence="1" key="2">
    <citation type="submission" date="2023-01" db="EMBL/GenBank/DDBJ databases">
        <title>Human gut microbiome strain richness.</title>
        <authorList>
            <person name="Chen-Liaw A."/>
        </authorList>
    </citation>
    <scope>NUCLEOTIDE SEQUENCE</scope>
    <source>
        <strain evidence="1">RTP21484st1_B7_RTP21484_190118</strain>
    </source>
</reference>
<dbReference type="AlphaFoldDB" id="A0A413I4Z8"/>
<dbReference type="EMBL" id="JAQMRD010000027">
    <property type="protein sequence ID" value="MDB9224547.1"/>
    <property type="molecule type" value="Genomic_DNA"/>
</dbReference>
<sequence>MAIFRSFLLGDVKKSVANLTMYIAKGVSIVRSKPLNVHNPRTDKQRIQRAKMKALVGLVSGFGPALSIGYPQVVGLKSANNRFVQDNMEIVTVDDAFKATIDFSRLVCSSGHLKVPKVSVSFKEEEKQFVFTQTVQQQTLTCNPTDVAWVVVYEKVQHESEVYPLKARKEGGEVTAELPEDWESVNCEFYTFARNQEGTQTSRTSYLQLVIL</sequence>
<evidence type="ECO:0000313" key="3">
    <source>
        <dbReference type="Proteomes" id="UP000284434"/>
    </source>
</evidence>
<evidence type="ECO:0000313" key="2">
    <source>
        <dbReference type="EMBL" id="RGY02610.1"/>
    </source>
</evidence>
<organism evidence="2 3">
    <name type="scientific">Odoribacter splanchnicus</name>
    <dbReference type="NCBI Taxonomy" id="28118"/>
    <lineage>
        <taxon>Bacteria</taxon>
        <taxon>Pseudomonadati</taxon>
        <taxon>Bacteroidota</taxon>
        <taxon>Bacteroidia</taxon>
        <taxon>Bacteroidales</taxon>
        <taxon>Odoribacteraceae</taxon>
        <taxon>Odoribacter</taxon>
    </lineage>
</organism>
<dbReference type="RefSeq" id="WP_113028391.1">
    <property type="nucleotide sequence ID" value="NZ_JADNDE010000144.1"/>
</dbReference>
<comment type="caution">
    <text evidence="2">The sequence shown here is derived from an EMBL/GenBank/DDBJ whole genome shotgun (WGS) entry which is preliminary data.</text>
</comment>
<proteinExistence type="predicted"/>
<name>A0A413I4Z8_9BACT</name>
<gene>
    <name evidence="2" type="ORF">DXA53_19430</name>
    <name evidence="1" type="ORF">PN645_16315</name>
</gene>
<dbReference type="InterPro" id="IPR046233">
    <property type="entry name" value="DUF6266"/>
</dbReference>
<accession>A0A413I4Z8</accession>
<evidence type="ECO:0000313" key="1">
    <source>
        <dbReference type="EMBL" id="MDB9224547.1"/>
    </source>
</evidence>
<dbReference type="Proteomes" id="UP000284434">
    <property type="component" value="Unassembled WGS sequence"/>
</dbReference>
<dbReference type="Proteomes" id="UP001212263">
    <property type="component" value="Unassembled WGS sequence"/>
</dbReference>
<dbReference type="EMBL" id="QSCO01000045">
    <property type="protein sequence ID" value="RGY02610.1"/>
    <property type="molecule type" value="Genomic_DNA"/>
</dbReference>